<dbReference type="RefSeq" id="WP_194110359.1">
    <property type="nucleotide sequence ID" value="NZ_JADFFL010000002.1"/>
</dbReference>
<dbReference type="InterPro" id="IPR036890">
    <property type="entry name" value="HATPase_C_sf"/>
</dbReference>
<evidence type="ECO:0000313" key="4">
    <source>
        <dbReference type="EMBL" id="MBE9661155.1"/>
    </source>
</evidence>
<gene>
    <name evidence="4" type="ORF">IRJ16_04610</name>
</gene>
<keyword evidence="2" id="KW-0732">Signal</keyword>
<evidence type="ECO:0000256" key="1">
    <source>
        <dbReference type="SAM" id="Phobius"/>
    </source>
</evidence>
<comment type="caution">
    <text evidence="4">The sequence shown here is derived from an EMBL/GenBank/DDBJ whole genome shotgun (WGS) entry which is preliminary data.</text>
</comment>
<name>A0A929KYY3_9SPHI</name>
<dbReference type="EMBL" id="JADFFL010000002">
    <property type="protein sequence ID" value="MBE9661155.1"/>
    <property type="molecule type" value="Genomic_DNA"/>
</dbReference>
<dbReference type="PANTHER" id="PTHR34220">
    <property type="entry name" value="SENSOR HISTIDINE KINASE YPDA"/>
    <property type="match status" value="1"/>
</dbReference>
<dbReference type="InterPro" id="IPR010559">
    <property type="entry name" value="Sig_transdc_His_kin_internal"/>
</dbReference>
<feature type="chain" id="PRO_5037380088" evidence="2">
    <location>
        <begin position="25"/>
        <end position="605"/>
    </location>
</feature>
<feature type="domain" description="Histidine kinase/HSP90-like ATPase" evidence="3">
    <location>
        <begin position="501"/>
        <end position="605"/>
    </location>
</feature>
<reference evidence="4" key="1">
    <citation type="submission" date="2020-10" db="EMBL/GenBank/DDBJ databases">
        <title>Mucilaginibacter mali sp. nov., isolated from rhizosphere soil of apple orchard.</title>
        <authorList>
            <person name="Lee J.-S."/>
            <person name="Kim H.S."/>
            <person name="Kim J.-S."/>
        </authorList>
    </citation>
    <scope>NUCLEOTIDE SEQUENCE</scope>
    <source>
        <strain evidence="4">KCTC 22746</strain>
    </source>
</reference>
<evidence type="ECO:0000256" key="2">
    <source>
        <dbReference type="SAM" id="SignalP"/>
    </source>
</evidence>
<proteinExistence type="predicted"/>
<keyword evidence="1" id="KW-0472">Membrane</keyword>
<accession>A0A929KYY3</accession>
<dbReference type="SUPFAM" id="SSF55874">
    <property type="entry name" value="ATPase domain of HSP90 chaperone/DNA topoisomerase II/histidine kinase"/>
    <property type="match status" value="1"/>
</dbReference>
<dbReference type="Proteomes" id="UP000622475">
    <property type="component" value="Unassembled WGS sequence"/>
</dbReference>
<dbReference type="GO" id="GO:0000155">
    <property type="term" value="F:phosphorelay sensor kinase activity"/>
    <property type="evidence" value="ECO:0007669"/>
    <property type="project" value="InterPro"/>
</dbReference>
<dbReference type="SMART" id="SM00387">
    <property type="entry name" value="HATPase_c"/>
    <property type="match status" value="1"/>
</dbReference>
<dbReference type="InterPro" id="IPR003594">
    <property type="entry name" value="HATPase_dom"/>
</dbReference>
<evidence type="ECO:0000313" key="5">
    <source>
        <dbReference type="Proteomes" id="UP000622475"/>
    </source>
</evidence>
<dbReference type="Gene3D" id="3.30.565.10">
    <property type="entry name" value="Histidine kinase-like ATPase, C-terminal domain"/>
    <property type="match status" value="1"/>
</dbReference>
<dbReference type="InterPro" id="IPR050640">
    <property type="entry name" value="Bact_2-comp_sensor_kinase"/>
</dbReference>
<feature type="signal peptide" evidence="2">
    <location>
        <begin position="1"/>
        <end position="24"/>
    </location>
</feature>
<dbReference type="AlphaFoldDB" id="A0A929KYY3"/>
<keyword evidence="4" id="KW-0808">Transferase</keyword>
<keyword evidence="5" id="KW-1185">Reference proteome</keyword>
<evidence type="ECO:0000259" key="3">
    <source>
        <dbReference type="SMART" id="SM00387"/>
    </source>
</evidence>
<dbReference type="Pfam" id="PF02518">
    <property type="entry name" value="HATPase_c"/>
    <property type="match status" value="1"/>
</dbReference>
<keyword evidence="1" id="KW-0812">Transmembrane</keyword>
<dbReference type="PANTHER" id="PTHR34220:SF7">
    <property type="entry name" value="SENSOR HISTIDINE KINASE YPDA"/>
    <property type="match status" value="1"/>
</dbReference>
<organism evidence="4 5">
    <name type="scientific">Mucilaginibacter myungsuensis</name>
    <dbReference type="NCBI Taxonomy" id="649104"/>
    <lineage>
        <taxon>Bacteria</taxon>
        <taxon>Pseudomonadati</taxon>
        <taxon>Bacteroidota</taxon>
        <taxon>Sphingobacteriia</taxon>
        <taxon>Sphingobacteriales</taxon>
        <taxon>Sphingobacteriaceae</taxon>
        <taxon>Mucilaginibacter</taxon>
    </lineage>
</organism>
<dbReference type="Pfam" id="PF06580">
    <property type="entry name" value="His_kinase"/>
    <property type="match status" value="1"/>
</dbReference>
<keyword evidence="1" id="KW-1133">Transmembrane helix</keyword>
<keyword evidence="4" id="KW-0418">Kinase</keyword>
<dbReference type="GO" id="GO:0016020">
    <property type="term" value="C:membrane"/>
    <property type="evidence" value="ECO:0007669"/>
    <property type="project" value="InterPro"/>
</dbReference>
<feature type="transmembrane region" description="Helical" evidence="1">
    <location>
        <begin position="372"/>
        <end position="390"/>
    </location>
</feature>
<sequence length="605" mass="67583">MRKTKLLILSLLITAAGTVGPVNAQDAPKQQTQPKQVDLHNPPATGQFVFYQSGVDTRTMIRARSYSVTEADKLYTVPYSIYKDTVIHIKEKSEYIAYGKGIIKDVQHNSPIMLGVKVSSSKRNYGASIRLMSKIYPSYLISDNADAEIVAMGINKGNVNDFRYRVVQDDSIEVVHWSKVPLDKRFGAMVPYGAVGNYKALGKLLMVEVVNVKDYSIRDGVILDWRKDVRPLIEQIYLSFSHTDNKQESAANITSVSKNRGYAKKFINGTTIPADLKFPADSVSSFRVNVKPHSTVPYRIIMQFDDGKEPNEYELAYYMLGDHIDIQSDDFEKPGKYKVIISPLSAGEQKVVIPFEVTPPPLGEKKVSIKQILPYTIATLSGVAFLFFIYRRRGRIRLARSEQEKQVANLKLNSVRSQLNPHFMFNALTSIQNLMNQQDTEGANHYLSKFAGLTRQVLSTSAQELVSLADELKLMTDYLQMEQLRFGFEYDINVDAGINQANTDMPNMLLQPFIENAAKHGVSALQSKGKISVNIIKQQRDLVLTVADNGPGFGNGNSTGNGVGVKISKERIDLLNQIYKDQPILMNIDSTTGGATITITLTNWL</sequence>
<protein>
    <submittedName>
        <fullName evidence="4">Histidine kinase</fullName>
    </submittedName>
</protein>